<organism evidence="3 4">
    <name type="scientific">Phytophthora infestans (strain T30-4)</name>
    <name type="common">Potato late blight agent</name>
    <dbReference type="NCBI Taxonomy" id="403677"/>
    <lineage>
        <taxon>Eukaryota</taxon>
        <taxon>Sar</taxon>
        <taxon>Stramenopiles</taxon>
        <taxon>Oomycota</taxon>
        <taxon>Peronosporomycetes</taxon>
        <taxon>Peronosporales</taxon>
        <taxon>Peronosporaceae</taxon>
        <taxon>Phytophthora</taxon>
    </lineage>
</organism>
<feature type="transmembrane region" description="Helical" evidence="2">
    <location>
        <begin position="20"/>
        <end position="40"/>
    </location>
</feature>
<keyword evidence="2" id="KW-0472">Membrane</keyword>
<dbReference type="GeneID" id="9462481"/>
<dbReference type="KEGG" id="pif:PITG_22872"/>
<evidence type="ECO:0000256" key="1">
    <source>
        <dbReference type="SAM" id="MobiDB-lite"/>
    </source>
</evidence>
<protein>
    <submittedName>
        <fullName evidence="3">Uncharacterized protein</fullName>
    </submittedName>
</protein>
<proteinExistence type="predicted"/>
<dbReference type="VEuPathDB" id="FungiDB:PITG_22872"/>
<sequence>MVGSSSSSSGGPTARPRAGASAAALVSSPTLGSASVYGALRCRARVRLAMVSALGSTAARAVKRTRLRGGARPLDCSPCPSSSSSS</sequence>
<evidence type="ECO:0000313" key="3">
    <source>
        <dbReference type="EMBL" id="EEY56191.1"/>
    </source>
</evidence>
<accession>D0NDN4</accession>
<keyword evidence="2" id="KW-1133">Transmembrane helix</keyword>
<dbReference type="AlphaFoldDB" id="D0NDN4"/>
<evidence type="ECO:0000256" key="2">
    <source>
        <dbReference type="SAM" id="Phobius"/>
    </source>
</evidence>
<dbReference type="Proteomes" id="UP000006643">
    <property type="component" value="Unassembled WGS sequence"/>
</dbReference>
<evidence type="ECO:0000313" key="4">
    <source>
        <dbReference type="Proteomes" id="UP000006643"/>
    </source>
</evidence>
<keyword evidence="4" id="KW-1185">Reference proteome</keyword>
<dbReference type="RefSeq" id="XP_002903021.1">
    <property type="nucleotide sequence ID" value="XM_002902975.1"/>
</dbReference>
<feature type="compositionally biased region" description="Low complexity" evidence="1">
    <location>
        <begin position="1"/>
        <end position="24"/>
    </location>
</feature>
<name>D0NDN4_PHYIT</name>
<feature type="region of interest" description="Disordered" evidence="1">
    <location>
        <begin position="1"/>
        <end position="27"/>
    </location>
</feature>
<gene>
    <name evidence="3" type="ORF">PITG_22872</name>
</gene>
<keyword evidence="2" id="KW-0812">Transmembrane</keyword>
<dbReference type="InParanoid" id="D0NDN4"/>
<dbReference type="HOGENOM" id="CLU_2502795_0_0_1"/>
<reference evidence="4" key="1">
    <citation type="journal article" date="2009" name="Nature">
        <title>Genome sequence and analysis of the Irish potato famine pathogen Phytophthora infestans.</title>
        <authorList>
            <consortium name="The Broad Institute Genome Sequencing Platform"/>
            <person name="Haas B.J."/>
            <person name="Kamoun S."/>
            <person name="Zody M.C."/>
            <person name="Jiang R.H."/>
            <person name="Handsaker R.E."/>
            <person name="Cano L.M."/>
            <person name="Grabherr M."/>
            <person name="Kodira C.D."/>
            <person name="Raffaele S."/>
            <person name="Torto-Alalibo T."/>
            <person name="Bozkurt T.O."/>
            <person name="Ah-Fong A.M."/>
            <person name="Alvarado L."/>
            <person name="Anderson V.L."/>
            <person name="Armstrong M.R."/>
            <person name="Avrova A."/>
            <person name="Baxter L."/>
            <person name="Beynon J."/>
            <person name="Boevink P.C."/>
            <person name="Bollmann S.R."/>
            <person name="Bos J.I."/>
            <person name="Bulone V."/>
            <person name="Cai G."/>
            <person name="Cakir C."/>
            <person name="Carrington J.C."/>
            <person name="Chawner M."/>
            <person name="Conti L."/>
            <person name="Costanzo S."/>
            <person name="Ewan R."/>
            <person name="Fahlgren N."/>
            <person name="Fischbach M.A."/>
            <person name="Fugelstad J."/>
            <person name="Gilroy E.M."/>
            <person name="Gnerre S."/>
            <person name="Green P.J."/>
            <person name="Grenville-Briggs L.J."/>
            <person name="Griffith J."/>
            <person name="Grunwald N.J."/>
            <person name="Horn K."/>
            <person name="Horner N.R."/>
            <person name="Hu C.H."/>
            <person name="Huitema E."/>
            <person name="Jeong D.H."/>
            <person name="Jones A.M."/>
            <person name="Jones J.D."/>
            <person name="Jones R.W."/>
            <person name="Karlsson E.K."/>
            <person name="Kunjeti S.G."/>
            <person name="Lamour K."/>
            <person name="Liu Z."/>
            <person name="Ma L."/>
            <person name="Maclean D."/>
            <person name="Chibucos M.C."/>
            <person name="McDonald H."/>
            <person name="McWalters J."/>
            <person name="Meijer H.J."/>
            <person name="Morgan W."/>
            <person name="Morris P.F."/>
            <person name="Munro C.A."/>
            <person name="O'Neill K."/>
            <person name="Ospina-Giraldo M."/>
            <person name="Pinzon A."/>
            <person name="Pritchard L."/>
            <person name="Ramsahoye B."/>
            <person name="Ren Q."/>
            <person name="Restrepo S."/>
            <person name="Roy S."/>
            <person name="Sadanandom A."/>
            <person name="Savidor A."/>
            <person name="Schornack S."/>
            <person name="Schwartz D.C."/>
            <person name="Schumann U.D."/>
            <person name="Schwessinger B."/>
            <person name="Seyer L."/>
            <person name="Sharpe T."/>
            <person name="Silvar C."/>
            <person name="Song J."/>
            <person name="Studholme D.J."/>
            <person name="Sykes S."/>
            <person name="Thines M."/>
            <person name="van de Vondervoort P.J."/>
            <person name="Phuntumart V."/>
            <person name="Wawra S."/>
            <person name="Weide R."/>
            <person name="Win J."/>
            <person name="Young C."/>
            <person name="Zhou S."/>
            <person name="Fry W."/>
            <person name="Meyers B.C."/>
            <person name="van West P."/>
            <person name="Ristaino J."/>
            <person name="Govers F."/>
            <person name="Birch P.R."/>
            <person name="Whisson S.C."/>
            <person name="Judelson H.S."/>
            <person name="Nusbaum C."/>
        </authorList>
    </citation>
    <scope>NUCLEOTIDE SEQUENCE [LARGE SCALE GENOMIC DNA]</scope>
    <source>
        <strain evidence="4">T30-4</strain>
    </source>
</reference>
<dbReference type="EMBL" id="DS028133">
    <property type="protein sequence ID" value="EEY56191.1"/>
    <property type="molecule type" value="Genomic_DNA"/>
</dbReference>